<reference evidence="1" key="1">
    <citation type="submission" date="2023-07" db="EMBL/GenBank/DDBJ databases">
        <title>Sorghum-associated microbial communities from plants grown in Nebraska, USA.</title>
        <authorList>
            <person name="Schachtman D."/>
        </authorList>
    </citation>
    <scope>NUCLEOTIDE SEQUENCE</scope>
    <source>
        <strain evidence="1">2697</strain>
    </source>
</reference>
<sequence length="146" mass="16860">METGLSINITRLEQYNRDTKLHTSLWSRLVWLIDGDEIIFIRSGYAFDTEKFIGEGWVLLFNQFFLTGFLERYPDSYNSGLIANRTNGMATVPLTPALKMEMNDLALLLNHAQDQKQAEMYLQSYADLILLNANHAHAKLEKQMEK</sequence>
<dbReference type="EMBL" id="JAVDTF010000002">
    <property type="protein sequence ID" value="MDR6784451.1"/>
    <property type="molecule type" value="Genomic_DNA"/>
</dbReference>
<keyword evidence="2" id="KW-1185">Reference proteome</keyword>
<protein>
    <submittedName>
        <fullName evidence="1">Uncharacterized protein</fullName>
    </submittedName>
</protein>
<proteinExistence type="predicted"/>
<dbReference type="Proteomes" id="UP001246858">
    <property type="component" value="Unassembled WGS sequence"/>
</dbReference>
<accession>A0ACC6KZ04</accession>
<evidence type="ECO:0000313" key="2">
    <source>
        <dbReference type="Proteomes" id="UP001246858"/>
    </source>
</evidence>
<comment type="caution">
    <text evidence="1">The sequence shown here is derived from an EMBL/GenBank/DDBJ whole genome shotgun (WGS) entry which is preliminary data.</text>
</comment>
<organism evidence="1 2">
    <name type="scientific">Pedobacter africanus</name>
    <dbReference type="NCBI Taxonomy" id="151894"/>
    <lineage>
        <taxon>Bacteria</taxon>
        <taxon>Pseudomonadati</taxon>
        <taxon>Bacteroidota</taxon>
        <taxon>Sphingobacteriia</taxon>
        <taxon>Sphingobacteriales</taxon>
        <taxon>Sphingobacteriaceae</taxon>
        <taxon>Pedobacter</taxon>
    </lineage>
</organism>
<gene>
    <name evidence="1" type="ORF">J2X78_003016</name>
</gene>
<name>A0ACC6KZ04_9SPHI</name>
<evidence type="ECO:0000313" key="1">
    <source>
        <dbReference type="EMBL" id="MDR6784451.1"/>
    </source>
</evidence>